<dbReference type="AlphaFoldDB" id="A0A919SPQ2"/>
<evidence type="ECO:0000256" key="1">
    <source>
        <dbReference type="SAM" id="MobiDB-lite"/>
    </source>
</evidence>
<reference evidence="2" key="1">
    <citation type="submission" date="2021-03" db="EMBL/GenBank/DDBJ databases">
        <title>Whole genome shotgun sequence of Actinoplanes auranticolor NBRC 12245.</title>
        <authorList>
            <person name="Komaki H."/>
            <person name="Tamura T."/>
        </authorList>
    </citation>
    <scope>NUCLEOTIDE SEQUENCE</scope>
    <source>
        <strain evidence="2">NBRC 12245</strain>
    </source>
</reference>
<sequence length="60" mass="6772">MPARADSPHRAGTATPQHLRNKRDSLAEAATRYPVGTLVGRDEWAMNVAEHTENLLYRRD</sequence>
<organism evidence="2 3">
    <name type="scientific">Actinoplanes auranticolor</name>
    <dbReference type="NCBI Taxonomy" id="47988"/>
    <lineage>
        <taxon>Bacteria</taxon>
        <taxon>Bacillati</taxon>
        <taxon>Actinomycetota</taxon>
        <taxon>Actinomycetes</taxon>
        <taxon>Micromonosporales</taxon>
        <taxon>Micromonosporaceae</taxon>
        <taxon>Actinoplanes</taxon>
    </lineage>
</organism>
<dbReference type="Proteomes" id="UP000681340">
    <property type="component" value="Unassembled WGS sequence"/>
</dbReference>
<gene>
    <name evidence="2" type="ORF">Aau02nite_65500</name>
</gene>
<proteinExistence type="predicted"/>
<protein>
    <submittedName>
        <fullName evidence="2">Uncharacterized protein</fullName>
    </submittedName>
</protein>
<dbReference type="EMBL" id="BOQL01000056">
    <property type="protein sequence ID" value="GIM75349.1"/>
    <property type="molecule type" value="Genomic_DNA"/>
</dbReference>
<comment type="caution">
    <text evidence="2">The sequence shown here is derived from an EMBL/GenBank/DDBJ whole genome shotgun (WGS) entry which is preliminary data.</text>
</comment>
<evidence type="ECO:0000313" key="2">
    <source>
        <dbReference type="EMBL" id="GIM75349.1"/>
    </source>
</evidence>
<evidence type="ECO:0000313" key="3">
    <source>
        <dbReference type="Proteomes" id="UP000681340"/>
    </source>
</evidence>
<keyword evidence="3" id="KW-1185">Reference proteome</keyword>
<feature type="region of interest" description="Disordered" evidence="1">
    <location>
        <begin position="1"/>
        <end position="28"/>
    </location>
</feature>
<dbReference type="RefSeq" id="WP_212992430.1">
    <property type="nucleotide sequence ID" value="NZ_BAABEA010000033.1"/>
</dbReference>
<name>A0A919SPQ2_9ACTN</name>
<accession>A0A919SPQ2</accession>